<dbReference type="EMBL" id="PQWB01000049">
    <property type="protein sequence ID" value="POZ61665.1"/>
    <property type="molecule type" value="Genomic_DNA"/>
</dbReference>
<keyword evidence="3" id="KW-1185">Reference proteome</keyword>
<dbReference type="Pfam" id="PF13487">
    <property type="entry name" value="HD_5"/>
    <property type="match status" value="2"/>
</dbReference>
<dbReference type="AlphaFoldDB" id="A0A2S5DEY1"/>
<dbReference type="GO" id="GO:0008081">
    <property type="term" value="F:phosphoric diester hydrolase activity"/>
    <property type="evidence" value="ECO:0007669"/>
    <property type="project" value="UniProtKB-ARBA"/>
</dbReference>
<evidence type="ECO:0000259" key="1">
    <source>
        <dbReference type="PROSITE" id="PS51832"/>
    </source>
</evidence>
<organism evidence="2 3">
    <name type="scientific">Chromobacterium alticapitis</name>
    <dbReference type="NCBI Taxonomy" id="2073169"/>
    <lineage>
        <taxon>Bacteria</taxon>
        <taxon>Pseudomonadati</taxon>
        <taxon>Pseudomonadota</taxon>
        <taxon>Betaproteobacteria</taxon>
        <taxon>Neisseriales</taxon>
        <taxon>Chromobacteriaceae</taxon>
        <taxon>Chromobacterium</taxon>
    </lineage>
</organism>
<gene>
    <name evidence="2" type="ORF">C2I19_12465</name>
</gene>
<dbReference type="RefSeq" id="WP_103903080.1">
    <property type="nucleotide sequence ID" value="NZ_PQWB01000049.1"/>
</dbReference>
<dbReference type="PANTHER" id="PTHR45228:SF5">
    <property type="entry name" value="CYCLIC DI-GMP PHOSPHODIESTERASE VC_1348-RELATED"/>
    <property type="match status" value="1"/>
</dbReference>
<dbReference type="InterPro" id="IPR003607">
    <property type="entry name" value="HD/PDEase_dom"/>
</dbReference>
<evidence type="ECO:0000313" key="3">
    <source>
        <dbReference type="Proteomes" id="UP000237082"/>
    </source>
</evidence>
<dbReference type="PANTHER" id="PTHR45228">
    <property type="entry name" value="CYCLIC DI-GMP PHOSPHODIESTERASE TM_0186-RELATED"/>
    <property type="match status" value="1"/>
</dbReference>
<sequence>MAATLKLSQLIGALSYALDITEGQPEGHCVRSCWIGMHIGRAIGLEPQALWDLYYAILLKDLGCSSNSARISELYLTDDRRFKQDFKLVGASLPQMLSFVFGNTGTHAASWGQRASSIVQVLLRGREMADELINTRCHRGADIARQLRFNDNVARGIQCLDEHWDGSGRPLGLRGDAIPLNARIALLAQVIDVFHITHGRHAALDEAVSRGGGWFDPELVAAFRGAANDDAFWRQLEADDIEQAVLELEPAQCAVPLDEDYMDEIAEGFGQVVDSKSPFTAGHSQRVGHYADRIGEELGLGAQRRRWLKRGALLHDVGKLGVSNTVLDKPGALDEAEWAAIRRHPGYTETILGRIESFSELAQVAGAHHERLDGKGYPRGLKASEIALETRIITTADIFDAIHAERPYHPENPVPKTLDIMRQNLGSALDPACFSALENILRLEGALESDAICLT</sequence>
<dbReference type="InterPro" id="IPR037522">
    <property type="entry name" value="HD_GYP_dom"/>
</dbReference>
<dbReference type="InterPro" id="IPR052020">
    <property type="entry name" value="Cyclic_di-GMP/3'3'-cGAMP_PDE"/>
</dbReference>
<accession>A0A2S5DEY1</accession>
<dbReference type="Proteomes" id="UP000237082">
    <property type="component" value="Unassembled WGS sequence"/>
</dbReference>
<evidence type="ECO:0000313" key="2">
    <source>
        <dbReference type="EMBL" id="POZ61665.1"/>
    </source>
</evidence>
<comment type="caution">
    <text evidence="2">The sequence shown here is derived from an EMBL/GenBank/DDBJ whole genome shotgun (WGS) entry which is preliminary data.</text>
</comment>
<dbReference type="CDD" id="cd00077">
    <property type="entry name" value="HDc"/>
    <property type="match status" value="1"/>
</dbReference>
<dbReference type="SUPFAM" id="SSF109604">
    <property type="entry name" value="HD-domain/PDEase-like"/>
    <property type="match status" value="2"/>
</dbReference>
<proteinExistence type="predicted"/>
<dbReference type="SMART" id="SM00471">
    <property type="entry name" value="HDc"/>
    <property type="match status" value="1"/>
</dbReference>
<dbReference type="Gene3D" id="1.10.3210.10">
    <property type="entry name" value="Hypothetical protein af1432"/>
    <property type="match status" value="3"/>
</dbReference>
<protein>
    <submittedName>
        <fullName evidence="2">Metal-dependent phosphohydrolase</fullName>
    </submittedName>
</protein>
<dbReference type="PROSITE" id="PS51832">
    <property type="entry name" value="HD_GYP"/>
    <property type="match status" value="1"/>
</dbReference>
<reference evidence="3" key="1">
    <citation type="submission" date="2018-02" db="EMBL/GenBank/DDBJ databases">
        <authorList>
            <person name="O'Hara-Hanley K."/>
            <person name="Soby S."/>
        </authorList>
    </citation>
    <scope>NUCLEOTIDE SEQUENCE [LARGE SCALE GENOMIC DNA]</scope>
    <source>
        <strain evidence="3">MWU14-2602</strain>
    </source>
</reference>
<dbReference type="OrthoDB" id="9763857at2"/>
<feature type="domain" description="HD-GYP" evidence="1">
    <location>
        <begin position="258"/>
        <end position="453"/>
    </location>
</feature>
<name>A0A2S5DEY1_9NEIS</name>
<keyword evidence="2" id="KW-0378">Hydrolase</keyword>